<keyword evidence="1" id="KW-0862">Zinc</keyword>
<keyword evidence="5" id="KW-1185">Reference proteome</keyword>
<organism evidence="4 5">
    <name type="scientific">Ignelater luminosus</name>
    <name type="common">Cucubano</name>
    <name type="synonym">Pyrophorus luminosus</name>
    <dbReference type="NCBI Taxonomy" id="2038154"/>
    <lineage>
        <taxon>Eukaryota</taxon>
        <taxon>Metazoa</taxon>
        <taxon>Ecdysozoa</taxon>
        <taxon>Arthropoda</taxon>
        <taxon>Hexapoda</taxon>
        <taxon>Insecta</taxon>
        <taxon>Pterygota</taxon>
        <taxon>Neoptera</taxon>
        <taxon>Endopterygota</taxon>
        <taxon>Coleoptera</taxon>
        <taxon>Polyphaga</taxon>
        <taxon>Elateriformia</taxon>
        <taxon>Elateroidea</taxon>
        <taxon>Elateridae</taxon>
        <taxon>Agrypninae</taxon>
        <taxon>Pyrophorini</taxon>
        <taxon>Ignelater</taxon>
    </lineage>
</organism>
<feature type="compositionally biased region" description="Basic residues" evidence="2">
    <location>
        <begin position="146"/>
        <end position="155"/>
    </location>
</feature>
<dbReference type="Pfam" id="PF07776">
    <property type="entry name" value="zf-AD"/>
    <property type="match status" value="1"/>
</dbReference>
<feature type="region of interest" description="Disordered" evidence="2">
    <location>
        <begin position="134"/>
        <end position="155"/>
    </location>
</feature>
<dbReference type="OrthoDB" id="6784650at2759"/>
<keyword evidence="1" id="KW-0479">Metal-binding</keyword>
<proteinExistence type="predicted"/>
<dbReference type="SMART" id="SM00868">
    <property type="entry name" value="zf-AD"/>
    <property type="match status" value="1"/>
</dbReference>
<accession>A0A8K0GL74</accession>
<keyword evidence="1" id="KW-0863">Zinc-finger</keyword>
<evidence type="ECO:0000313" key="5">
    <source>
        <dbReference type="Proteomes" id="UP000801492"/>
    </source>
</evidence>
<dbReference type="SMART" id="SM00355">
    <property type="entry name" value="ZnF_C2H2"/>
    <property type="match status" value="2"/>
</dbReference>
<evidence type="ECO:0000259" key="3">
    <source>
        <dbReference type="PROSITE" id="PS51915"/>
    </source>
</evidence>
<feature type="binding site" evidence="1">
    <location>
        <position position="57"/>
    </location>
    <ligand>
        <name>Zn(2+)</name>
        <dbReference type="ChEBI" id="CHEBI:29105"/>
    </ligand>
</feature>
<dbReference type="PROSITE" id="PS51915">
    <property type="entry name" value="ZAD"/>
    <property type="match status" value="1"/>
</dbReference>
<dbReference type="SUPFAM" id="SSF57716">
    <property type="entry name" value="Glucocorticoid receptor-like (DNA-binding domain)"/>
    <property type="match status" value="1"/>
</dbReference>
<evidence type="ECO:0000256" key="2">
    <source>
        <dbReference type="SAM" id="MobiDB-lite"/>
    </source>
</evidence>
<dbReference type="InterPro" id="IPR012934">
    <property type="entry name" value="Znf_AD"/>
</dbReference>
<dbReference type="GO" id="GO:0008270">
    <property type="term" value="F:zinc ion binding"/>
    <property type="evidence" value="ECO:0007669"/>
    <property type="project" value="UniProtKB-UniRule"/>
</dbReference>
<feature type="binding site" evidence="1">
    <location>
        <position position="10"/>
    </location>
    <ligand>
        <name>Zn(2+)</name>
        <dbReference type="ChEBI" id="CHEBI:29105"/>
    </ligand>
</feature>
<comment type="caution">
    <text evidence="4">The sequence shown here is derived from an EMBL/GenBank/DDBJ whole genome shotgun (WGS) entry which is preliminary data.</text>
</comment>
<dbReference type="Proteomes" id="UP000801492">
    <property type="component" value="Unassembled WGS sequence"/>
</dbReference>
<evidence type="ECO:0000313" key="4">
    <source>
        <dbReference type="EMBL" id="KAF2905712.1"/>
    </source>
</evidence>
<dbReference type="AlphaFoldDB" id="A0A8K0GL74"/>
<feature type="region of interest" description="Disordered" evidence="2">
    <location>
        <begin position="289"/>
        <end position="312"/>
    </location>
</feature>
<evidence type="ECO:0000256" key="1">
    <source>
        <dbReference type="PROSITE-ProRule" id="PRU01263"/>
    </source>
</evidence>
<feature type="binding site" evidence="1">
    <location>
        <position position="54"/>
    </location>
    <ligand>
        <name>Zn(2+)</name>
        <dbReference type="ChEBI" id="CHEBI:29105"/>
    </ligand>
</feature>
<protein>
    <recommendedName>
        <fullName evidence="3">ZAD domain-containing protein</fullName>
    </recommendedName>
</protein>
<dbReference type="Gene3D" id="3.40.1800.20">
    <property type="match status" value="1"/>
</dbReference>
<reference evidence="4" key="1">
    <citation type="submission" date="2019-08" db="EMBL/GenBank/DDBJ databases">
        <title>The genome of the North American firefly Photinus pyralis.</title>
        <authorList>
            <consortium name="Photinus pyralis genome working group"/>
            <person name="Fallon T.R."/>
            <person name="Sander Lower S.E."/>
            <person name="Weng J.-K."/>
        </authorList>
    </citation>
    <scope>NUCLEOTIDE SEQUENCE</scope>
    <source>
        <strain evidence="4">TRF0915ILg1</strain>
        <tissue evidence="4">Whole body</tissue>
    </source>
</reference>
<dbReference type="PROSITE" id="PS00028">
    <property type="entry name" value="ZINC_FINGER_C2H2_1"/>
    <property type="match status" value="1"/>
</dbReference>
<gene>
    <name evidence="4" type="ORF">ILUMI_00464</name>
</gene>
<feature type="compositionally biased region" description="Low complexity" evidence="2">
    <location>
        <begin position="135"/>
        <end position="145"/>
    </location>
</feature>
<feature type="binding site" evidence="1">
    <location>
        <position position="7"/>
    </location>
    <ligand>
        <name>Zn(2+)</name>
        <dbReference type="ChEBI" id="CHEBI:29105"/>
    </ligand>
</feature>
<dbReference type="GO" id="GO:0005634">
    <property type="term" value="C:nucleus"/>
    <property type="evidence" value="ECO:0007669"/>
    <property type="project" value="InterPro"/>
</dbReference>
<name>A0A8K0GL74_IGNLU</name>
<feature type="domain" description="ZAD" evidence="3">
    <location>
        <begin position="5"/>
        <end position="81"/>
    </location>
</feature>
<dbReference type="InterPro" id="IPR013087">
    <property type="entry name" value="Znf_C2H2_type"/>
</dbReference>
<dbReference type="EMBL" id="VTPC01000455">
    <property type="protein sequence ID" value="KAF2905712.1"/>
    <property type="molecule type" value="Genomic_DNA"/>
</dbReference>
<feature type="compositionally biased region" description="Basic residues" evidence="2">
    <location>
        <begin position="292"/>
        <end position="306"/>
    </location>
</feature>
<sequence length="951" mass="105992">MKMDNVCRLCSISRNLVDAFDEQRARNLKTIRYVIWMATGVEIKETDKASKMVCQRCCEIAVKMYKYRTNALINDKLLKERCDQPYTAPVINQDEILRLSSEIVNEYIANIKQSNLTSGSSNSKTVSSHLLKQLSSSTNTVSNPTSKKHPSLRRNRIVREVAHRHPSICKLYKQYTDVILPVDVFKSDVSPVISLDSTEVSDWYAEQANNIQKRLTSIIIKKIPWESEVPSIGENLIPNDMQSSTDKKDFGNLNINTNNSNNDSKDINTVLFHCQKDKEQPPFTVAKNVPQRARKKTTRKIHSSRKRSIDDEEDEIIPEKKIRSFNNKQVKNASNKVDLPNQLPSDTKEQKTIFTSSLELTPVVSSPVDQISVTPSPSLFLKSTSSITTLPSLFAKPVTLLPIPKPDSIAPLFEQVDCQNVMAAEKTLSIFICSICNQLCDTKKELQDHEKIHLTCKFCKMRLRNLVLLQQHQNETCFINIVKNPPNLQLTRVDSIKSIVQKYSEAFEVLSENNSLYQDTLDNTNNDSVKDFEAVTNMFRSEMEVSASTSSQLTVCSDSQKVMDRTRQANSATLEIVSFLDEHREISKAIAKLPIKATVAKESATSSNKANVTSISLSKLNTSSKPQNYANEKEMIQSLFTKYNSASLKCNASSDTSDMPKNSIVCTNTNLIVLEDVLSELDKYKILVYFSFKPRVSAKFQEQPLVTEERILESWKNKTVIDVQRQSGSSVYIKTNPPNKVSLKLSNVTLNGTKVAITAQKDLLNKKRTNSPIVLNNSTCNKNTIVTEPAKAHSSHSLGQLSLVTLPTTSTAIIAQTSKTQNLSGASLILNPTSTLSNALPCPALYVPQSGALIPNKQQNEVIPVSTNVTSVGKYVVLTTSGVTQQLSGINVEYLKCSPLPAQKQTLQLQQNQISQQSTTVTPTTTATNATPPVKSQPTTIRVKSLWELTQ</sequence>